<dbReference type="Pfam" id="PF01535">
    <property type="entry name" value="PPR"/>
    <property type="match status" value="4"/>
</dbReference>
<name>A0AB40CS71_DIOCR</name>
<feature type="repeat" description="PPR" evidence="2">
    <location>
        <begin position="319"/>
        <end position="353"/>
    </location>
</feature>
<dbReference type="InterPro" id="IPR011990">
    <property type="entry name" value="TPR-like_helical_dom_sf"/>
</dbReference>
<dbReference type="RefSeq" id="XP_039142931.1">
    <property type="nucleotide sequence ID" value="XM_039286997.1"/>
</dbReference>
<dbReference type="PROSITE" id="PS51375">
    <property type="entry name" value="PPR"/>
    <property type="match status" value="5"/>
</dbReference>
<feature type="repeat" description="PPR" evidence="2">
    <location>
        <begin position="187"/>
        <end position="221"/>
    </location>
</feature>
<dbReference type="GO" id="GO:0003723">
    <property type="term" value="F:RNA binding"/>
    <property type="evidence" value="ECO:0007669"/>
    <property type="project" value="InterPro"/>
</dbReference>
<dbReference type="GeneID" id="120280222"/>
<dbReference type="FunFam" id="1.25.40.10:FF:000427">
    <property type="entry name" value="Pentatricopeptide repeat-containing protein chloroplastic"/>
    <property type="match status" value="1"/>
</dbReference>
<evidence type="ECO:0000313" key="3">
    <source>
        <dbReference type="Proteomes" id="UP001515500"/>
    </source>
</evidence>
<dbReference type="GO" id="GO:0005737">
    <property type="term" value="C:cytoplasm"/>
    <property type="evidence" value="ECO:0007669"/>
    <property type="project" value="UniProtKB-ARBA"/>
</dbReference>
<evidence type="ECO:0000313" key="4">
    <source>
        <dbReference type="RefSeq" id="XP_039142931.1"/>
    </source>
</evidence>
<dbReference type="AlphaFoldDB" id="A0AB40CS71"/>
<feature type="repeat" description="PPR" evidence="2">
    <location>
        <begin position="288"/>
        <end position="318"/>
    </location>
</feature>
<accession>A0AB40CS71</accession>
<evidence type="ECO:0000256" key="1">
    <source>
        <dbReference type="ARBA" id="ARBA00022737"/>
    </source>
</evidence>
<dbReference type="PANTHER" id="PTHR47926:SF489">
    <property type="entry name" value="PENTATRICOPEPTIDE REPEAT-CONTAINING PROTEIN"/>
    <property type="match status" value="1"/>
</dbReference>
<evidence type="ECO:0000256" key="2">
    <source>
        <dbReference type="PROSITE-ProRule" id="PRU00708"/>
    </source>
</evidence>
<dbReference type="PANTHER" id="PTHR47926">
    <property type="entry name" value="PENTATRICOPEPTIDE REPEAT-CONTAINING PROTEIN"/>
    <property type="match status" value="1"/>
</dbReference>
<proteinExistence type="predicted"/>
<organism evidence="3 4">
    <name type="scientific">Dioscorea cayennensis subsp. rotundata</name>
    <name type="common">White Guinea yam</name>
    <name type="synonym">Dioscorea rotundata</name>
    <dbReference type="NCBI Taxonomy" id="55577"/>
    <lineage>
        <taxon>Eukaryota</taxon>
        <taxon>Viridiplantae</taxon>
        <taxon>Streptophyta</taxon>
        <taxon>Embryophyta</taxon>
        <taxon>Tracheophyta</taxon>
        <taxon>Spermatophyta</taxon>
        <taxon>Magnoliopsida</taxon>
        <taxon>Liliopsida</taxon>
        <taxon>Dioscoreales</taxon>
        <taxon>Dioscoreaceae</taxon>
        <taxon>Dioscorea</taxon>
    </lineage>
</organism>
<dbReference type="NCBIfam" id="TIGR00756">
    <property type="entry name" value="PPR"/>
    <property type="match status" value="7"/>
</dbReference>
<reference evidence="4" key="1">
    <citation type="submission" date="2025-08" db="UniProtKB">
        <authorList>
            <consortium name="RefSeq"/>
        </authorList>
    </citation>
    <scope>IDENTIFICATION</scope>
</reference>
<dbReference type="FunFam" id="1.25.40.10:FF:000277">
    <property type="entry name" value="Pentatricopeptide repeat-containing protein, mitochondrial"/>
    <property type="match status" value="1"/>
</dbReference>
<dbReference type="Proteomes" id="UP001515500">
    <property type="component" value="Chromosome 17"/>
</dbReference>
<sequence>MFSKFIRHLCSFSSYKPTRLTKKECISILQRCKSMRELKQIHCQILMSSMQHNKDIMDGILVFCTSPQTGDLCHAERVIESLTDPSLFVYNLMIKSFTKDRQPEKAILLFQKMRKACLSPDNFTFPLVLKALGEVKAMVEGRKVHAFIVKTGLEFDSYVRSSLIDMYAEMGAIEASQELFDEMPERNVIAWNVLIASYIKCCRFEDAISTFLKMEKSGVKLNEATLVTILSACVSLGDLEMGKKVHGYIENKEFKDGIPVNNAMLDMYSKCGCMNMARRVFDEMPSKDVISWTSIVSGYANSGMLNEARELFDRSPARDLVLWTVMINGYIQCNKFNKALVLFREMKSRRIKPDKFTVVALLSACANLGALEQGKWIHGFIKENKIRIDVIVGTALIDMYSKCGCVQEALEIFRRVEGKDTATWTSVIFGLAMNGESSEALKIFSEMHKKEAKPDDITFVGVLTACCHGGLVDEGLQCLHSMKEEYHIEPKPKHYGCLADLLGRAGLLEQAEKLIQELPYKNAKDILPFWSSLLGACRIHGNDQMVKKLERRIAKLESVSKANQWEDMTEMRRNIKDISFKTTQRCSSIEVNGIICEFLAGDALHPEKTNVLSVLSSLRKACDLDHTNALM</sequence>
<keyword evidence="1" id="KW-0677">Repeat</keyword>
<dbReference type="GO" id="GO:0016556">
    <property type="term" value="P:mRNA modification"/>
    <property type="evidence" value="ECO:0007669"/>
    <property type="project" value="UniProtKB-ARBA"/>
</dbReference>
<dbReference type="FunFam" id="1.25.40.10:FF:000348">
    <property type="entry name" value="Pentatricopeptide repeat-containing protein chloroplastic"/>
    <property type="match status" value="1"/>
</dbReference>
<dbReference type="Pfam" id="PF13041">
    <property type="entry name" value="PPR_2"/>
    <property type="match status" value="4"/>
</dbReference>
<dbReference type="InterPro" id="IPR046960">
    <property type="entry name" value="PPR_At4g14850-like_plant"/>
</dbReference>
<dbReference type="InterPro" id="IPR002885">
    <property type="entry name" value="PPR_rpt"/>
</dbReference>
<feature type="repeat" description="PPR" evidence="2">
    <location>
        <begin position="420"/>
        <end position="454"/>
    </location>
</feature>
<protein>
    <submittedName>
        <fullName evidence="4">Pentatricopeptide repeat-containing protein At1g31430-like</fullName>
    </submittedName>
</protein>
<feature type="repeat" description="PPR" evidence="2">
    <location>
        <begin position="86"/>
        <end position="120"/>
    </location>
</feature>
<keyword evidence="3" id="KW-1185">Reference proteome</keyword>
<dbReference type="Gene3D" id="1.25.40.10">
    <property type="entry name" value="Tetratricopeptide repeat domain"/>
    <property type="match status" value="4"/>
</dbReference>
<gene>
    <name evidence="4" type="primary">LOC120280222</name>
</gene>